<dbReference type="EMBL" id="CP060635">
    <property type="protein sequence ID" value="QNM09200.1"/>
    <property type="molecule type" value="Genomic_DNA"/>
</dbReference>
<reference evidence="2 3" key="1">
    <citation type="submission" date="2020-08" db="EMBL/GenBank/DDBJ databases">
        <authorList>
            <person name="Liu C."/>
            <person name="Sun Q."/>
        </authorList>
    </citation>
    <scope>NUCLEOTIDE SEQUENCE [LARGE SCALE GENOMIC DNA]</scope>
    <source>
        <strain evidence="2 3">NSJ-29</strain>
    </source>
</reference>
<keyword evidence="1" id="KW-0472">Membrane</keyword>
<proteinExistence type="predicted"/>
<keyword evidence="1" id="KW-1133">Transmembrane helix</keyword>
<gene>
    <name evidence="2" type="ORF">H9Q79_02590</name>
</gene>
<organism evidence="2 3">
    <name type="scientific">Wansuia hejianensis</name>
    <dbReference type="NCBI Taxonomy" id="2763667"/>
    <lineage>
        <taxon>Bacteria</taxon>
        <taxon>Bacillati</taxon>
        <taxon>Bacillota</taxon>
        <taxon>Clostridia</taxon>
        <taxon>Lachnospirales</taxon>
        <taxon>Lachnospiraceae</taxon>
        <taxon>Wansuia</taxon>
    </lineage>
</organism>
<evidence type="ECO:0000313" key="3">
    <source>
        <dbReference type="Proteomes" id="UP000515860"/>
    </source>
</evidence>
<keyword evidence="3" id="KW-1185">Reference proteome</keyword>
<dbReference type="Proteomes" id="UP000515860">
    <property type="component" value="Chromosome"/>
</dbReference>
<evidence type="ECO:0000313" key="2">
    <source>
        <dbReference type="EMBL" id="QNM09200.1"/>
    </source>
</evidence>
<dbReference type="RefSeq" id="WP_249329133.1">
    <property type="nucleotide sequence ID" value="NZ_CP060635.1"/>
</dbReference>
<name>A0A7G9GEG8_9FIRM</name>
<evidence type="ECO:0000256" key="1">
    <source>
        <dbReference type="SAM" id="Phobius"/>
    </source>
</evidence>
<accession>A0A7G9GEG8</accession>
<protein>
    <submittedName>
        <fullName evidence="2">Uncharacterized protein</fullName>
    </submittedName>
</protein>
<dbReference type="KEGG" id="whj:H9Q79_02590"/>
<feature type="transmembrane region" description="Helical" evidence="1">
    <location>
        <begin position="29"/>
        <end position="44"/>
    </location>
</feature>
<keyword evidence="1" id="KW-0812">Transmembrane</keyword>
<dbReference type="AlphaFoldDB" id="A0A7G9GEG8"/>
<sequence length="46" mass="5420">MIRLLFTILLLPLLLIFFLFRAIFKLLGGFLKLIGAVALFHWIFKK</sequence>